<name>F6DQK9_DESRL</name>
<dbReference type="STRING" id="696281.Desru_2677"/>
<feature type="chain" id="PRO_5003333376" evidence="1">
    <location>
        <begin position="27"/>
        <end position="350"/>
    </location>
</feature>
<dbReference type="Proteomes" id="UP000009234">
    <property type="component" value="Chromosome"/>
</dbReference>
<dbReference type="RefSeq" id="WP_013842659.1">
    <property type="nucleotide sequence ID" value="NC_015589.1"/>
</dbReference>
<proteinExistence type="predicted"/>
<sequence length="350" mass="38223">MRISHKVIIGILSAAILSLSPVGAFAADTAGVQPANEVRAIQPISNQLDTESRINFHSFSGTVKEVKPYTGADGTAVEGWQYVLTENEQGAQTNFLVTTDTYWVTDTKASVGDKITGFYDANSPALMIYPPQYKAEVMAANLPEGQNIKVDWFDENLISEDNGLKLNLSDKTELVWQNGNSFDGKLTGGKLVVLYDVTTKSIPAQTNPIKVIVLLEKAQEPTEKEKTAPAESVPTMDIVVNDQIIDAPAPYVKEDGTVMVPMRTIAEALGFEVTWNSEKQGVLLDNHITLTLGQDYYTYLETAPVKLGAAPEVIGGKTFVPLQFFKKVVPMNNAYVFEGQIVINNGEIME</sequence>
<dbReference type="AlphaFoldDB" id="F6DQK9"/>
<feature type="signal peptide" evidence="1">
    <location>
        <begin position="1"/>
        <end position="26"/>
    </location>
</feature>
<evidence type="ECO:0000313" key="3">
    <source>
        <dbReference type="EMBL" id="AEG60903.1"/>
    </source>
</evidence>
<evidence type="ECO:0000259" key="2">
    <source>
        <dbReference type="Pfam" id="PF07833"/>
    </source>
</evidence>
<dbReference type="KEGG" id="dru:Desru_2677"/>
<evidence type="ECO:0000313" key="4">
    <source>
        <dbReference type="Proteomes" id="UP000009234"/>
    </source>
</evidence>
<reference evidence="4" key="1">
    <citation type="submission" date="2011-05" db="EMBL/GenBank/DDBJ databases">
        <title>Complete sequence of Desulfotomaculum ruminis DSM 2154.</title>
        <authorList>
            <person name="Lucas S."/>
            <person name="Copeland A."/>
            <person name="Lapidus A."/>
            <person name="Cheng J.-F."/>
            <person name="Goodwin L."/>
            <person name="Pitluck S."/>
            <person name="Lu M."/>
            <person name="Detter J.C."/>
            <person name="Han C."/>
            <person name="Tapia R."/>
            <person name="Land M."/>
            <person name="Hauser L."/>
            <person name="Kyrpides N."/>
            <person name="Ivanova N."/>
            <person name="Mikhailova N."/>
            <person name="Pagani I."/>
            <person name="Stams A.J.M."/>
            <person name="Plugge C.M."/>
            <person name="Muyzer G."/>
            <person name="Kuever J."/>
            <person name="Parshina S.N."/>
            <person name="Ivanova A.E."/>
            <person name="Nazina T.N."/>
            <person name="Brambilla E."/>
            <person name="Spring S."/>
            <person name="Klenk H.-P."/>
            <person name="Woyke T."/>
        </authorList>
    </citation>
    <scope>NUCLEOTIDE SEQUENCE [LARGE SCALE GENOMIC DNA]</scope>
    <source>
        <strain evidence="4">ATCC 23193 / DSM 2154 / NCIB 8452 / DL</strain>
    </source>
</reference>
<dbReference type="InterPro" id="IPR036582">
    <property type="entry name" value="Mao_N_sf"/>
</dbReference>
<accession>F6DQK9</accession>
<feature type="domain" description="Copper amine oxidase-like N-terminal" evidence="2">
    <location>
        <begin position="240"/>
        <end position="331"/>
    </location>
</feature>
<organism evidence="3 4">
    <name type="scientific">Desulforamulus ruminis (strain ATCC 23193 / DSM 2154 / NCIMB 8452 / DL)</name>
    <name type="common">Desulfotomaculum ruminis</name>
    <dbReference type="NCBI Taxonomy" id="696281"/>
    <lineage>
        <taxon>Bacteria</taxon>
        <taxon>Bacillati</taxon>
        <taxon>Bacillota</taxon>
        <taxon>Clostridia</taxon>
        <taxon>Eubacteriales</taxon>
        <taxon>Peptococcaceae</taxon>
        <taxon>Desulforamulus</taxon>
    </lineage>
</organism>
<dbReference type="eggNOG" id="COG3858">
    <property type="taxonomic scope" value="Bacteria"/>
</dbReference>
<reference evidence="3 4" key="2">
    <citation type="journal article" date="2012" name="Stand. Genomic Sci.">
        <title>Complete genome sequence of the sulfate-reducing firmicute Desulfotomaculum ruminis type strain (DL(T)).</title>
        <authorList>
            <person name="Spring S."/>
            <person name="Visser M."/>
            <person name="Lu M."/>
            <person name="Copeland A."/>
            <person name="Lapidus A."/>
            <person name="Lucas S."/>
            <person name="Cheng J.F."/>
            <person name="Han C."/>
            <person name="Tapia R."/>
            <person name="Goodwin L.A."/>
            <person name="Pitluck S."/>
            <person name="Ivanova N."/>
            <person name="Land M."/>
            <person name="Hauser L."/>
            <person name="Larimer F."/>
            <person name="Rohde M."/>
            <person name="Goker M."/>
            <person name="Detter J.C."/>
            <person name="Kyrpides N.C."/>
            <person name="Woyke T."/>
            <person name="Schaap P.J."/>
            <person name="Plugge C.M."/>
            <person name="Muyzer G."/>
            <person name="Kuever J."/>
            <person name="Pereira I.A."/>
            <person name="Parshina S.N."/>
            <person name="Bernier-Latmani R."/>
            <person name="Stams A.J."/>
            <person name="Klenk H.P."/>
        </authorList>
    </citation>
    <scope>NUCLEOTIDE SEQUENCE [LARGE SCALE GENOMIC DNA]</scope>
    <source>
        <strain evidence="4">ATCC 23193 / DSM 2154 / NCIB 8452 / DL</strain>
    </source>
</reference>
<gene>
    <name evidence="3" type="ordered locus">Desru_2677</name>
</gene>
<dbReference type="OrthoDB" id="1684927at2"/>
<dbReference type="EMBL" id="CP002780">
    <property type="protein sequence ID" value="AEG60903.1"/>
    <property type="molecule type" value="Genomic_DNA"/>
</dbReference>
<keyword evidence="1" id="KW-0732">Signal</keyword>
<dbReference type="InterPro" id="IPR012854">
    <property type="entry name" value="Cu_amine_oxidase-like_N"/>
</dbReference>
<dbReference type="Gene3D" id="3.30.457.10">
    <property type="entry name" value="Copper amine oxidase-like, N-terminal domain"/>
    <property type="match status" value="1"/>
</dbReference>
<dbReference type="SUPFAM" id="SSF55383">
    <property type="entry name" value="Copper amine oxidase, domain N"/>
    <property type="match status" value="1"/>
</dbReference>
<protein>
    <submittedName>
        <fullName evidence="3">Copper amine oxidase-like domain-containing protein</fullName>
    </submittedName>
</protein>
<dbReference type="Pfam" id="PF07833">
    <property type="entry name" value="Cu_amine_oxidN1"/>
    <property type="match status" value="1"/>
</dbReference>
<keyword evidence="4" id="KW-1185">Reference proteome</keyword>
<dbReference type="HOGENOM" id="CLU_072018_0_0_9"/>
<evidence type="ECO:0000256" key="1">
    <source>
        <dbReference type="SAM" id="SignalP"/>
    </source>
</evidence>